<evidence type="ECO:0008006" key="4">
    <source>
        <dbReference type="Google" id="ProtNLM"/>
    </source>
</evidence>
<dbReference type="AlphaFoldDB" id="A0A133VLL6"/>
<dbReference type="InterPro" id="IPR011604">
    <property type="entry name" value="PDDEXK-like_dom_sf"/>
</dbReference>
<comment type="caution">
    <text evidence="2">The sequence shown here is derived from an EMBL/GenBank/DDBJ whole genome shotgun (WGS) entry which is preliminary data.</text>
</comment>
<proteinExistence type="predicted"/>
<evidence type="ECO:0000313" key="2">
    <source>
        <dbReference type="EMBL" id="KXB07297.1"/>
    </source>
</evidence>
<sequence length="261" mass="30428">MTLDSPHTIIFQSSSPLKRSEKDEGSLPLEENSSSRNRNRKEVIGLDLNFDIIKNRRFYDGRRGIWYWCWFHPEKVSKAPERFREFFEGRVVEREVPDFEELKNSVTGYGGVEPAFCEDEWKYAGDFNFAPIRYAHENMDQGRHYRVLKALVADEDSDVACCELPVWGTIEDGEEFVEHTGHIDAIEVKNGEVHVLDYKPGSDEPHDHARQIEAYRRLLALRLRKEGSEHPRPESIGVGIFNDEQIWRCVFQPEDLKDDGR</sequence>
<feature type="region of interest" description="Disordered" evidence="1">
    <location>
        <begin position="14"/>
        <end position="34"/>
    </location>
</feature>
<evidence type="ECO:0000256" key="1">
    <source>
        <dbReference type="SAM" id="MobiDB-lite"/>
    </source>
</evidence>
<protein>
    <recommendedName>
        <fullName evidence="4">PD-(D/E)XK endonuclease-like domain-containing protein</fullName>
    </recommendedName>
</protein>
<organism evidence="2 3">
    <name type="scientific">candidate division MSBL1 archaeon SCGC-AAA382A20</name>
    <dbReference type="NCBI Taxonomy" id="1698280"/>
    <lineage>
        <taxon>Archaea</taxon>
        <taxon>Methanobacteriati</taxon>
        <taxon>Methanobacteriota</taxon>
        <taxon>candidate division MSBL1</taxon>
    </lineage>
</organism>
<reference evidence="2 3" key="1">
    <citation type="journal article" date="2016" name="Sci. Rep.">
        <title>Metabolic traits of an uncultured archaeal lineage -MSBL1- from brine pools of the Red Sea.</title>
        <authorList>
            <person name="Mwirichia R."/>
            <person name="Alam I."/>
            <person name="Rashid M."/>
            <person name="Vinu M."/>
            <person name="Ba-Alawi W."/>
            <person name="Anthony Kamau A."/>
            <person name="Kamanda Ngugi D."/>
            <person name="Goker M."/>
            <person name="Klenk H.P."/>
            <person name="Bajic V."/>
            <person name="Stingl U."/>
        </authorList>
    </citation>
    <scope>NUCLEOTIDE SEQUENCE [LARGE SCALE GENOMIC DNA]</scope>
    <source>
        <strain evidence="2">SCGC-AAA382A20</strain>
    </source>
</reference>
<gene>
    <name evidence="2" type="ORF">AKJ51_01690</name>
</gene>
<accession>A0A133VLL6</accession>
<keyword evidence="3" id="KW-1185">Reference proteome</keyword>
<dbReference type="EMBL" id="LHYE01000011">
    <property type="protein sequence ID" value="KXB07297.1"/>
    <property type="molecule type" value="Genomic_DNA"/>
</dbReference>
<evidence type="ECO:0000313" key="3">
    <source>
        <dbReference type="Proteomes" id="UP000070263"/>
    </source>
</evidence>
<dbReference type="Proteomes" id="UP000070263">
    <property type="component" value="Unassembled WGS sequence"/>
</dbReference>
<dbReference type="Gene3D" id="3.90.320.10">
    <property type="match status" value="1"/>
</dbReference>
<name>A0A133VLL6_9EURY</name>